<dbReference type="Gene3D" id="2.170.16.10">
    <property type="entry name" value="Hedgehog/Intein (Hint) domain"/>
    <property type="match status" value="2"/>
</dbReference>
<protein>
    <submittedName>
        <fullName evidence="4">Uncharacterized protein</fullName>
    </submittedName>
</protein>
<evidence type="ECO:0000256" key="1">
    <source>
        <dbReference type="SAM" id="MobiDB-lite"/>
    </source>
</evidence>
<dbReference type="InterPro" id="IPR027065">
    <property type="entry name" value="Lon_Prtase"/>
</dbReference>
<dbReference type="SUPFAM" id="SSF51294">
    <property type="entry name" value="Hedgehog/intein (Hint) domain"/>
    <property type="match status" value="1"/>
</dbReference>
<feature type="compositionally biased region" description="Low complexity" evidence="1">
    <location>
        <begin position="33"/>
        <end position="45"/>
    </location>
</feature>
<dbReference type="GO" id="GO:0030908">
    <property type="term" value="P:protein splicing"/>
    <property type="evidence" value="ECO:0007669"/>
    <property type="project" value="InterPro"/>
</dbReference>
<dbReference type="AlphaFoldDB" id="A0A6C0IEC3"/>
<dbReference type="InterPro" id="IPR027417">
    <property type="entry name" value="P-loop_NTPase"/>
</dbReference>
<feature type="compositionally biased region" description="Acidic residues" evidence="1">
    <location>
        <begin position="58"/>
        <end position="77"/>
    </location>
</feature>
<dbReference type="Gene3D" id="1.10.8.60">
    <property type="match status" value="1"/>
</dbReference>
<feature type="region of interest" description="Disordered" evidence="1">
    <location>
        <begin position="1"/>
        <end position="77"/>
    </location>
</feature>
<dbReference type="GO" id="GO:0004252">
    <property type="term" value="F:serine-type endopeptidase activity"/>
    <property type="evidence" value="ECO:0007669"/>
    <property type="project" value="InterPro"/>
</dbReference>
<accession>A0A6C0IEC3</accession>
<dbReference type="GO" id="GO:0005524">
    <property type="term" value="F:ATP binding"/>
    <property type="evidence" value="ECO:0007669"/>
    <property type="project" value="InterPro"/>
</dbReference>
<dbReference type="GO" id="GO:0006515">
    <property type="term" value="P:protein quality control for misfolded or incompletely synthesized proteins"/>
    <property type="evidence" value="ECO:0007669"/>
    <property type="project" value="TreeGrafter"/>
</dbReference>
<dbReference type="EMBL" id="MN740157">
    <property type="protein sequence ID" value="QHT90766.1"/>
    <property type="molecule type" value="Genomic_DNA"/>
</dbReference>
<dbReference type="PANTHER" id="PTHR43718">
    <property type="entry name" value="LON PROTEASE"/>
    <property type="match status" value="1"/>
</dbReference>
<dbReference type="GO" id="GO:0005759">
    <property type="term" value="C:mitochondrial matrix"/>
    <property type="evidence" value="ECO:0007669"/>
    <property type="project" value="TreeGrafter"/>
</dbReference>
<dbReference type="GO" id="GO:0051131">
    <property type="term" value="P:chaperone-mediated protein complex assembly"/>
    <property type="evidence" value="ECO:0007669"/>
    <property type="project" value="TreeGrafter"/>
</dbReference>
<dbReference type="PANTHER" id="PTHR43718:SF2">
    <property type="entry name" value="LON PROTEASE HOMOLOG, MITOCHONDRIAL"/>
    <property type="match status" value="1"/>
</dbReference>
<dbReference type="InterPro" id="IPR007868">
    <property type="entry name" value="Hom_end_hint"/>
</dbReference>
<evidence type="ECO:0000313" key="4">
    <source>
        <dbReference type="EMBL" id="QHT90766.1"/>
    </source>
</evidence>
<dbReference type="GO" id="GO:0007005">
    <property type="term" value="P:mitochondrion organization"/>
    <property type="evidence" value="ECO:0007669"/>
    <property type="project" value="TreeGrafter"/>
</dbReference>
<dbReference type="GO" id="GO:0004176">
    <property type="term" value="F:ATP-dependent peptidase activity"/>
    <property type="evidence" value="ECO:0007669"/>
    <property type="project" value="InterPro"/>
</dbReference>
<dbReference type="Gene3D" id="3.40.50.300">
    <property type="entry name" value="P-loop containing nucleotide triphosphate hydrolases"/>
    <property type="match status" value="1"/>
</dbReference>
<feature type="domain" description="ATPase AAA-type core" evidence="2">
    <location>
        <begin position="585"/>
        <end position="669"/>
    </location>
</feature>
<sequence length="829" mass="95291">MVVTRSRLGIQGESTEEKPKKVRRNFVITIAPNNNNKVGKKNSSVEIVDQDSDHRDDSENDTENSLEEETEEEEEEFDLPSHIMENEELRALADEIIQSIKKKSPSLELILRAPIRQKHKEELFEWFLIYDQCMPMSEERMALRKQVHRMLENYKKEYVEFSKHKEMVAQLEQNEHHDDVYELQFEILRLETSEAHQRVLFQKYSELKEKEEMDEEFYKLKGWLKQALQLPFDRIKAFPRFDDVTEQLVRIKKLFDEELYGMEKVKEQLLLFIHGKIMNPDMKGCCLGLVGEPGVGKCLHPLTPVLMHDGSIRPANTLAVGDRLMGDDSEPRVIDSLCTGEQLMYRVVQQNGDPYTVNSSHILSLYHTKSGSVRDVPISEFVRYPKKRQQDYLGVKTGVQFSSSKQPFTVDLSPRTMGHLWATQLTANRFPLSTKVPELEAVDETIGCLGEKGGISWEKYLVHMPVEYRITDTETRLEWVRGMIQGCGVCNEQGVYHIFVPKKRHPDTLYVLRSLGLLAHASSTSTSITVFDPLGMLSGQHVLKDPVLTTYEITVQKLDVQPYVGFIVDGNHRFLLGDFTITHNTSIARCLAKVLDFPFEQISFGGVHHSDFIKGFDFTYVGSRPGEIARCLTRMKYKNGILFLDEYEKVAENPEITSTLLHITDFSQNSVFRDNYFNDVTIDLSSLWFVYSMNDLPRDKALKDRIYSIVVEGYSEKEKVRIASDYLFPKNLVNLGKSRGDVVLKDEVVGYLVRKVCSGEKGIRTLEKAVRDVLNKIHFLVSNQDRLPCSFMLPSSCFPLEFPVELTEKMVDVFLKTFSSASPVPNFYA</sequence>
<dbReference type="Pfam" id="PF05203">
    <property type="entry name" value="Hom_end_hint"/>
    <property type="match status" value="1"/>
</dbReference>
<dbReference type="SUPFAM" id="SSF52540">
    <property type="entry name" value="P-loop containing nucleoside triphosphate hydrolases"/>
    <property type="match status" value="2"/>
</dbReference>
<feature type="domain" description="Hom-end-associated Hint" evidence="3">
    <location>
        <begin position="300"/>
        <end position="369"/>
    </location>
</feature>
<name>A0A6C0IEC3_9ZZZZ</name>
<dbReference type="Pfam" id="PF00004">
    <property type="entry name" value="AAA"/>
    <property type="match status" value="1"/>
</dbReference>
<reference evidence="4" key="1">
    <citation type="journal article" date="2020" name="Nature">
        <title>Giant virus diversity and host interactions through global metagenomics.</title>
        <authorList>
            <person name="Schulz F."/>
            <person name="Roux S."/>
            <person name="Paez-Espino D."/>
            <person name="Jungbluth S."/>
            <person name="Walsh D.A."/>
            <person name="Denef V.J."/>
            <person name="McMahon K.D."/>
            <person name="Konstantinidis K.T."/>
            <person name="Eloe-Fadrosh E.A."/>
            <person name="Kyrpides N.C."/>
            <person name="Woyke T."/>
        </authorList>
    </citation>
    <scope>NUCLEOTIDE SEQUENCE</scope>
    <source>
        <strain evidence="4">GVMAG-M-3300023184-71</strain>
    </source>
</reference>
<organism evidence="4">
    <name type="scientific">viral metagenome</name>
    <dbReference type="NCBI Taxonomy" id="1070528"/>
    <lineage>
        <taxon>unclassified sequences</taxon>
        <taxon>metagenomes</taxon>
        <taxon>organismal metagenomes</taxon>
    </lineage>
</organism>
<dbReference type="InterPro" id="IPR036844">
    <property type="entry name" value="Hint_dom_sf"/>
</dbReference>
<proteinExistence type="predicted"/>
<dbReference type="InterPro" id="IPR003959">
    <property type="entry name" value="ATPase_AAA_core"/>
</dbReference>
<dbReference type="GO" id="GO:0003697">
    <property type="term" value="F:single-stranded DNA binding"/>
    <property type="evidence" value="ECO:0007669"/>
    <property type="project" value="TreeGrafter"/>
</dbReference>
<evidence type="ECO:0000259" key="3">
    <source>
        <dbReference type="Pfam" id="PF05203"/>
    </source>
</evidence>
<evidence type="ECO:0000259" key="2">
    <source>
        <dbReference type="Pfam" id="PF00004"/>
    </source>
</evidence>
<dbReference type="GO" id="GO:0016887">
    <property type="term" value="F:ATP hydrolysis activity"/>
    <property type="evidence" value="ECO:0007669"/>
    <property type="project" value="InterPro"/>
</dbReference>